<dbReference type="Proteomes" id="UP000249115">
    <property type="component" value="Unassembled WGS sequence"/>
</dbReference>
<comment type="caution">
    <text evidence="2">The sequence shown here is derived from an EMBL/GenBank/DDBJ whole genome shotgun (WGS) entry which is preliminary data.</text>
</comment>
<dbReference type="PROSITE" id="PS51257">
    <property type="entry name" value="PROKAR_LIPOPROTEIN"/>
    <property type="match status" value="1"/>
</dbReference>
<sequence length="238" mass="25877">MKYIKIMIALLAATLVVSCSQGEKSSEEHIMTEAEGQDHGTMEAADHGGQGESTVSSGEMNNWTPGNDGVKSIQSDFHFIAGAIENINPEVLSEGSQNVMKLTSDGTPTAFVFHTSYGNVGMAAMLNLKGFNGTVKLIHHAQNTSNYEFVAINSDKMKLGRVVDGKEEIFDEKTYESADDWTNLRVSAAGTHFKGYIGNKTITHGHGDMMKDGYVGIMLEGKGMLQIKYVELTPMENE</sequence>
<protein>
    <submittedName>
        <fullName evidence="2">Uncharacterized protein</fullName>
    </submittedName>
</protein>
<feature type="signal peptide" evidence="1">
    <location>
        <begin position="1"/>
        <end position="21"/>
    </location>
</feature>
<dbReference type="OrthoDB" id="9792840at2"/>
<dbReference type="EMBL" id="VORV01000003">
    <property type="protein sequence ID" value="TXD78848.1"/>
    <property type="molecule type" value="Genomic_DNA"/>
</dbReference>
<reference evidence="3 5" key="2">
    <citation type="submission" date="2019-08" db="EMBL/GenBank/DDBJ databases">
        <title>Genome of Algoriphagus ratkowskyi IC026.</title>
        <authorList>
            <person name="Bowman J.P."/>
        </authorList>
    </citation>
    <scope>NUCLEOTIDE SEQUENCE [LARGE SCALE GENOMIC DNA]</scope>
    <source>
        <strain evidence="3 5">IC026</strain>
    </source>
</reference>
<evidence type="ECO:0000313" key="2">
    <source>
        <dbReference type="EMBL" id="PZX51573.1"/>
    </source>
</evidence>
<keyword evidence="1" id="KW-0732">Signal</keyword>
<name>A0A2W7QSL7_9BACT</name>
<evidence type="ECO:0000313" key="4">
    <source>
        <dbReference type="Proteomes" id="UP000249115"/>
    </source>
</evidence>
<dbReference type="AlphaFoldDB" id="A0A2W7QSL7"/>
<evidence type="ECO:0000313" key="5">
    <source>
        <dbReference type="Proteomes" id="UP000321927"/>
    </source>
</evidence>
<dbReference type="EMBL" id="QKZU01000018">
    <property type="protein sequence ID" value="PZX51573.1"/>
    <property type="molecule type" value="Genomic_DNA"/>
</dbReference>
<keyword evidence="5" id="KW-1185">Reference proteome</keyword>
<evidence type="ECO:0000313" key="3">
    <source>
        <dbReference type="EMBL" id="TXD78848.1"/>
    </source>
</evidence>
<proteinExistence type="predicted"/>
<dbReference type="RefSeq" id="WP_086498793.1">
    <property type="nucleotide sequence ID" value="NZ_MSSV01000002.1"/>
</dbReference>
<dbReference type="Gene3D" id="2.60.120.560">
    <property type="entry name" value="Exo-inulinase, domain 1"/>
    <property type="match status" value="1"/>
</dbReference>
<evidence type="ECO:0000256" key="1">
    <source>
        <dbReference type="SAM" id="SignalP"/>
    </source>
</evidence>
<reference evidence="2 4" key="1">
    <citation type="submission" date="2018-06" db="EMBL/GenBank/DDBJ databases">
        <title>Genomic Encyclopedia of Archaeal and Bacterial Type Strains, Phase II (KMG-II): from individual species to whole genera.</title>
        <authorList>
            <person name="Goeker M."/>
        </authorList>
    </citation>
    <scope>NUCLEOTIDE SEQUENCE [LARGE SCALE GENOMIC DNA]</scope>
    <source>
        <strain evidence="2 4">DSM 22686</strain>
    </source>
</reference>
<organism evidence="2 4">
    <name type="scientific">Algoriphagus ratkowskyi</name>
    <dbReference type="NCBI Taxonomy" id="57028"/>
    <lineage>
        <taxon>Bacteria</taxon>
        <taxon>Pseudomonadati</taxon>
        <taxon>Bacteroidota</taxon>
        <taxon>Cytophagia</taxon>
        <taxon>Cytophagales</taxon>
        <taxon>Cyclobacteriaceae</taxon>
        <taxon>Algoriphagus</taxon>
    </lineage>
</organism>
<gene>
    <name evidence="3" type="ORF">ESW18_04830</name>
    <name evidence="2" type="ORF">LV84_03730</name>
</gene>
<feature type="chain" id="PRO_5016164752" evidence="1">
    <location>
        <begin position="22"/>
        <end position="238"/>
    </location>
</feature>
<dbReference type="Proteomes" id="UP000321927">
    <property type="component" value="Unassembled WGS sequence"/>
</dbReference>
<accession>A0A2W7QSL7</accession>